<comment type="caution">
    <text evidence="1">The sequence shown here is derived from an EMBL/GenBank/DDBJ whole genome shotgun (WGS) entry which is preliminary data.</text>
</comment>
<gene>
    <name evidence="1" type="ORF">GCM10009304_09880</name>
</gene>
<organism evidence="1 2">
    <name type="scientific">Pseudomonas matsuisoli</name>
    <dbReference type="NCBI Taxonomy" id="1515666"/>
    <lineage>
        <taxon>Bacteria</taxon>
        <taxon>Pseudomonadati</taxon>
        <taxon>Pseudomonadota</taxon>
        <taxon>Gammaproteobacteria</taxon>
        <taxon>Pseudomonadales</taxon>
        <taxon>Pseudomonadaceae</taxon>
        <taxon>Pseudomonas</taxon>
    </lineage>
</organism>
<reference evidence="1" key="1">
    <citation type="journal article" date="2014" name="Int. J. Syst. Evol. Microbiol.">
        <title>Complete genome sequence of Corynebacterium casei LMG S-19264T (=DSM 44701T), isolated from a smear-ripened cheese.</title>
        <authorList>
            <consortium name="US DOE Joint Genome Institute (JGI-PGF)"/>
            <person name="Walter F."/>
            <person name="Albersmeier A."/>
            <person name="Kalinowski J."/>
            <person name="Ruckert C."/>
        </authorList>
    </citation>
    <scope>NUCLEOTIDE SEQUENCE</scope>
    <source>
        <strain evidence="1">JCM 30078</strain>
    </source>
</reference>
<dbReference type="EMBL" id="BMPO01000002">
    <property type="protein sequence ID" value="GGJ85823.1"/>
    <property type="molecule type" value="Genomic_DNA"/>
</dbReference>
<protein>
    <submittedName>
        <fullName evidence="1">Uncharacterized protein</fullName>
    </submittedName>
</protein>
<name>A0A917PN78_9PSED</name>
<dbReference type="Proteomes" id="UP000635983">
    <property type="component" value="Unassembled WGS sequence"/>
</dbReference>
<evidence type="ECO:0000313" key="2">
    <source>
        <dbReference type="Proteomes" id="UP000635983"/>
    </source>
</evidence>
<dbReference type="RefSeq" id="WP_188982036.1">
    <property type="nucleotide sequence ID" value="NZ_BMPO01000002.1"/>
</dbReference>
<evidence type="ECO:0000313" key="1">
    <source>
        <dbReference type="EMBL" id="GGJ85823.1"/>
    </source>
</evidence>
<accession>A0A917PN78</accession>
<proteinExistence type="predicted"/>
<sequence length="159" mass="18376">MNANWLDRLHTLTRQRERIAEASLARHLRAFEKARQADQTLQTWASARRLELEGERDQAWQQFVGKPIDFAGVVAQQTREATQTLELEGIDEQQRLAAEALKDADTHRQTSLRAHAKVLRRLSALQTLADHEGRQAEQRAQFLAEEDQPLPVVLWKDRH</sequence>
<dbReference type="AlphaFoldDB" id="A0A917PN78"/>
<reference evidence="1" key="2">
    <citation type="submission" date="2020-09" db="EMBL/GenBank/DDBJ databases">
        <authorList>
            <person name="Sun Q."/>
            <person name="Ohkuma M."/>
        </authorList>
    </citation>
    <scope>NUCLEOTIDE SEQUENCE</scope>
    <source>
        <strain evidence="1">JCM 30078</strain>
    </source>
</reference>
<keyword evidence="2" id="KW-1185">Reference proteome</keyword>